<dbReference type="EMBL" id="AUZY01012032">
    <property type="protein sequence ID" value="EQD31763.1"/>
    <property type="molecule type" value="Genomic_DNA"/>
</dbReference>
<sequence length="138" mass="15832">MKTARCELTVIVLTRDEACHLFRLINSFEKVSCRIVIVDSGSTDGTPELARSLGAEVISHPFENHAAQFNWALDHIPIDSPWTMRMDADEYLTPELADELSQILPTALTRIGGFEIRRRIFFWGRWIRHGGYYPTKLL</sequence>
<proteinExistence type="predicted"/>
<evidence type="ECO:0000259" key="1">
    <source>
        <dbReference type="Pfam" id="PF00535"/>
    </source>
</evidence>
<feature type="non-terminal residue" evidence="2">
    <location>
        <position position="138"/>
    </location>
</feature>
<reference evidence="2" key="1">
    <citation type="submission" date="2013-08" db="EMBL/GenBank/DDBJ databases">
        <authorList>
            <person name="Mendez C."/>
            <person name="Richter M."/>
            <person name="Ferrer M."/>
            <person name="Sanchez J."/>
        </authorList>
    </citation>
    <scope>NUCLEOTIDE SEQUENCE</scope>
</reference>
<dbReference type="CDD" id="cd02511">
    <property type="entry name" value="Beta4Glucosyltransferase"/>
    <property type="match status" value="1"/>
</dbReference>
<comment type="caution">
    <text evidence="2">The sequence shown here is derived from an EMBL/GenBank/DDBJ whole genome shotgun (WGS) entry which is preliminary data.</text>
</comment>
<protein>
    <submittedName>
        <fullName evidence="2">SpsA-like protein</fullName>
    </submittedName>
</protein>
<feature type="domain" description="Glycosyltransferase 2-like" evidence="1">
    <location>
        <begin position="9"/>
        <end position="96"/>
    </location>
</feature>
<name>T0YF63_9ZZZZ</name>
<organism evidence="2">
    <name type="scientific">mine drainage metagenome</name>
    <dbReference type="NCBI Taxonomy" id="410659"/>
    <lineage>
        <taxon>unclassified sequences</taxon>
        <taxon>metagenomes</taxon>
        <taxon>ecological metagenomes</taxon>
    </lineage>
</organism>
<reference evidence="2" key="2">
    <citation type="journal article" date="2014" name="ISME J.">
        <title>Microbial stratification in low pH oxic and suboxic macroscopic growths along an acid mine drainage.</title>
        <authorList>
            <person name="Mendez-Garcia C."/>
            <person name="Mesa V."/>
            <person name="Sprenger R.R."/>
            <person name="Richter M."/>
            <person name="Diez M.S."/>
            <person name="Solano J."/>
            <person name="Bargiela R."/>
            <person name="Golyshina O.V."/>
            <person name="Manteca A."/>
            <person name="Ramos J.L."/>
            <person name="Gallego J.R."/>
            <person name="Llorente I."/>
            <person name="Martins Dos Santos V.A."/>
            <person name="Jensen O.N."/>
            <person name="Pelaez A.I."/>
            <person name="Sanchez J."/>
            <person name="Ferrer M."/>
        </authorList>
    </citation>
    <scope>NUCLEOTIDE SEQUENCE</scope>
</reference>
<dbReference type="SUPFAM" id="SSF53448">
    <property type="entry name" value="Nucleotide-diphospho-sugar transferases"/>
    <property type="match status" value="1"/>
</dbReference>
<dbReference type="InterPro" id="IPR001173">
    <property type="entry name" value="Glyco_trans_2-like"/>
</dbReference>
<gene>
    <name evidence="2" type="ORF">B1B_18005</name>
</gene>
<dbReference type="AlphaFoldDB" id="T0YF63"/>
<accession>T0YF63</accession>
<dbReference type="Gene3D" id="3.90.550.10">
    <property type="entry name" value="Spore Coat Polysaccharide Biosynthesis Protein SpsA, Chain A"/>
    <property type="match status" value="1"/>
</dbReference>
<evidence type="ECO:0000313" key="2">
    <source>
        <dbReference type="EMBL" id="EQD31763.1"/>
    </source>
</evidence>
<dbReference type="PANTHER" id="PTHR43630:SF2">
    <property type="entry name" value="GLYCOSYLTRANSFERASE"/>
    <property type="match status" value="1"/>
</dbReference>
<dbReference type="PANTHER" id="PTHR43630">
    <property type="entry name" value="POLY-BETA-1,6-N-ACETYL-D-GLUCOSAMINE SYNTHASE"/>
    <property type="match status" value="1"/>
</dbReference>
<dbReference type="InterPro" id="IPR029044">
    <property type="entry name" value="Nucleotide-diphossugar_trans"/>
</dbReference>
<dbReference type="Pfam" id="PF00535">
    <property type="entry name" value="Glycos_transf_2"/>
    <property type="match status" value="1"/>
</dbReference>